<dbReference type="KEGG" id="taz:TREAZ_1839"/>
<keyword evidence="5 7" id="KW-0326">Glycosidase</keyword>
<dbReference type="GO" id="GO:0004565">
    <property type="term" value="F:beta-galactosidase activity"/>
    <property type="evidence" value="ECO:0007669"/>
    <property type="project" value="UniProtKB-EC"/>
</dbReference>
<dbReference type="SUPFAM" id="SSF74650">
    <property type="entry name" value="Galactose mutarotase-like"/>
    <property type="match status" value="1"/>
</dbReference>
<reference evidence="9 10" key="2">
    <citation type="journal article" date="2011" name="ISME J.">
        <title>RNA-seq reveals cooperative metabolic interactions between two termite-gut spirochete species in co-culture.</title>
        <authorList>
            <person name="Rosenthal A.Z."/>
            <person name="Matson E.G."/>
            <person name="Eldar A."/>
            <person name="Leadbetter J.R."/>
        </authorList>
    </citation>
    <scope>NUCLEOTIDE SEQUENCE [LARGE SCALE GENOMIC DNA]</scope>
    <source>
        <strain evidence="10">ATCC BAA-888 / DSM 13862 / ZAS-9</strain>
    </source>
</reference>
<sequence>MTNLNVFHTKPDWENFDVTSINREAAHTRWGAYESEEQAAAAKHGSSKYTKNLAGVYEFKLYPKPDAVDDFFKPDYNAKDFKKINVPGNWELQGFGKPLYSNFVYPWDLEKNEKYALTARAGTNALRVPNPPFVPEDNPTGCYRFNFKLPDYFANRETYIYFEGVETVYYLWINGKPVGYSQDSKLPSEFNVTPYLAKGNNLLALEVIRFADSTYLEDQDYWYLSGIFRNVYLISKPTLHIADFKITAIPALAPGLPEIHPAILQAHPGPGFPQPEPIPSAGEAVFSADVIVSRAPDFASSTVKVSLYEGVKKIAEGEGAVASTAQYRTDMLPSANSARVSLRLKNIQQWSPASPKLYTAVITLIGPDGKAVDHESARIGFKVLEIRDGVLYFNGVRLIVQGVNRHEHAWKFGRAVPVEHMREEIRQMKRMNINSVRTCHYPDSPDWYDLCDELGILLICETDLETHGVMGALSHDPAFAVNYLERAVRMVLNYKNHVSIYSWSLGNESGTGANHAAMYGFVKEYDKTRLCQYEAGTPEKNISDIRGNMYAPVEHILRMIADPKDTRPIILVEYLYQISNSGGGLDNFVWLTSEFPRFQGGYVWDWQDKCLTGKTKEGKEFFAYGGDFGEEFVEKVCPPFMTNNGIVLPDLTWKPVAYELKQAYCPIRIERPNKYYPLNPNGPGTNAASADTYTVKRLTALSGDEKAEALECTAVIRADGLIVAEKPVKLPPLSQGGEGFFIFGLPVQKKPGVEYSVTFSLRSKKDSFYAPKGWEAGAYQFILEKIPVETRKEIKKNAAVKPVLSEKPDTYTVAIAANKGAITAIVNKKSGLIESLEKAGKLYISSGFKPTFKRPLTGLDCEPGWGWYDEYARTRNLESFVTSYRSFTGTGGDAVRLEFDFVMNGKNAVPVNGCIAYIFSGSGKISIDYQIHIEKSLVAVPRVGLEVILPEGFEQLGYYGYGPVENYPDRMLAAILAEHESTVTKEHFPFVPPAENGGHEGCRRLTFTNGEKQSIVISAETPFHFDAHHSTADDYIAAAHDREIVRRKETFVHIDAAHGPIGSEMAWSTVMPRAHMVGGGSYRLGFSIALG</sequence>
<dbReference type="Pfam" id="PF02837">
    <property type="entry name" value="Glyco_hydro_2_N"/>
    <property type="match status" value="2"/>
</dbReference>
<dbReference type="PRINTS" id="PR00132">
    <property type="entry name" value="GLHYDRLASE2"/>
</dbReference>
<dbReference type="HOGENOM" id="CLU_002346_1_1_12"/>
<dbReference type="InterPro" id="IPR023230">
    <property type="entry name" value="Glyco_hydro_2_CS"/>
</dbReference>
<dbReference type="InterPro" id="IPR013783">
    <property type="entry name" value="Ig-like_fold"/>
</dbReference>
<dbReference type="EC" id="3.2.1.23" evidence="3 7"/>
<dbReference type="SUPFAM" id="SSF49303">
    <property type="entry name" value="beta-Galactosidase/glucuronidase domain"/>
    <property type="match status" value="2"/>
</dbReference>
<keyword evidence="10" id="KW-1185">Reference proteome</keyword>
<reference evidence="10" key="1">
    <citation type="submission" date="2009-12" db="EMBL/GenBank/DDBJ databases">
        <title>Complete sequence of Treponema azotonutricium strain ZAS-9.</title>
        <authorList>
            <person name="Tetu S.G."/>
            <person name="Matson E."/>
            <person name="Ren Q."/>
            <person name="Seshadri R."/>
            <person name="Elbourne L."/>
            <person name="Hassan K.A."/>
            <person name="Durkin A."/>
            <person name="Radune D."/>
            <person name="Mohamoud Y."/>
            <person name="Shay R."/>
            <person name="Jin S."/>
            <person name="Zhang X."/>
            <person name="Lucey K."/>
            <person name="Ballor N.R."/>
            <person name="Ottesen E."/>
            <person name="Rosenthal R."/>
            <person name="Allen A."/>
            <person name="Leadbetter J.R."/>
            <person name="Paulsen I.T."/>
        </authorList>
    </citation>
    <scope>NUCLEOTIDE SEQUENCE [LARGE SCALE GENOMIC DNA]</scope>
    <source>
        <strain evidence="10">ATCC BAA-888 / DSM 13862 / ZAS-9</strain>
    </source>
</reference>
<dbReference type="Gene3D" id="2.60.120.260">
    <property type="entry name" value="Galactose-binding domain-like"/>
    <property type="match status" value="1"/>
</dbReference>
<dbReference type="InterPro" id="IPR006103">
    <property type="entry name" value="Glyco_hydro_2_cat"/>
</dbReference>
<keyword evidence="4 7" id="KW-0378">Hydrolase</keyword>
<dbReference type="GO" id="GO:0009341">
    <property type="term" value="C:beta-galactosidase complex"/>
    <property type="evidence" value="ECO:0007669"/>
    <property type="project" value="InterPro"/>
</dbReference>
<dbReference type="GO" id="GO:0005990">
    <property type="term" value="P:lactose catabolic process"/>
    <property type="evidence" value="ECO:0007669"/>
    <property type="project" value="TreeGrafter"/>
</dbReference>
<dbReference type="Pfam" id="PF00703">
    <property type="entry name" value="Glyco_hydro_2"/>
    <property type="match status" value="1"/>
</dbReference>
<dbReference type="InParanoid" id="F5YBW7"/>
<dbReference type="STRING" id="545695.TREAZ_1839"/>
<dbReference type="PANTHER" id="PTHR46323">
    <property type="entry name" value="BETA-GALACTOSIDASE"/>
    <property type="match status" value="1"/>
</dbReference>
<proteinExistence type="inferred from homology"/>
<evidence type="ECO:0000256" key="4">
    <source>
        <dbReference type="ARBA" id="ARBA00022801"/>
    </source>
</evidence>
<dbReference type="SMART" id="SM01038">
    <property type="entry name" value="Bgal_small_N"/>
    <property type="match status" value="1"/>
</dbReference>
<dbReference type="GO" id="GO:0030246">
    <property type="term" value="F:carbohydrate binding"/>
    <property type="evidence" value="ECO:0007669"/>
    <property type="project" value="InterPro"/>
</dbReference>
<evidence type="ECO:0000256" key="6">
    <source>
        <dbReference type="ARBA" id="ARBA00032230"/>
    </source>
</evidence>
<organism evidence="9 10">
    <name type="scientific">Leadbettera azotonutricia (strain ATCC BAA-888 / DSM 13862 / ZAS-9)</name>
    <name type="common">Treponema azotonutricium</name>
    <dbReference type="NCBI Taxonomy" id="545695"/>
    <lineage>
        <taxon>Bacteria</taxon>
        <taxon>Pseudomonadati</taxon>
        <taxon>Spirochaetota</taxon>
        <taxon>Spirochaetia</taxon>
        <taxon>Spirochaetales</taxon>
        <taxon>Breznakiellaceae</taxon>
        <taxon>Leadbettera</taxon>
    </lineage>
</organism>
<dbReference type="InterPro" id="IPR008979">
    <property type="entry name" value="Galactose-bd-like_sf"/>
</dbReference>
<dbReference type="Pfam" id="PF02836">
    <property type="entry name" value="Glyco_hydro_2_C"/>
    <property type="match status" value="1"/>
</dbReference>
<dbReference type="PANTHER" id="PTHR46323:SF2">
    <property type="entry name" value="BETA-GALACTOSIDASE"/>
    <property type="match status" value="1"/>
</dbReference>
<dbReference type="Gene3D" id="2.60.40.10">
    <property type="entry name" value="Immunoglobulins"/>
    <property type="match status" value="2"/>
</dbReference>
<dbReference type="InterPro" id="IPR006102">
    <property type="entry name" value="Ig-like_GH2"/>
</dbReference>
<comment type="catalytic activity">
    <reaction evidence="1 7">
        <text>Hydrolysis of terminal non-reducing beta-D-galactose residues in beta-D-galactosides.</text>
        <dbReference type="EC" id="3.2.1.23"/>
    </reaction>
</comment>
<evidence type="ECO:0000259" key="8">
    <source>
        <dbReference type="SMART" id="SM01038"/>
    </source>
</evidence>
<comment type="similarity">
    <text evidence="2 7">Belongs to the glycosyl hydrolase 2 family.</text>
</comment>
<evidence type="ECO:0000313" key="10">
    <source>
        <dbReference type="Proteomes" id="UP000009222"/>
    </source>
</evidence>
<feature type="domain" description="Beta galactosidase small chain/" evidence="8">
    <location>
        <begin position="816"/>
        <end position="1089"/>
    </location>
</feature>
<dbReference type="InterPro" id="IPR014718">
    <property type="entry name" value="GH-type_carb-bd"/>
</dbReference>
<evidence type="ECO:0000313" key="9">
    <source>
        <dbReference type="EMBL" id="AEF81833.1"/>
    </source>
</evidence>
<name>F5YBW7_LEAAZ</name>
<evidence type="ECO:0000256" key="2">
    <source>
        <dbReference type="ARBA" id="ARBA00007401"/>
    </source>
</evidence>
<accession>F5YBW7</accession>
<gene>
    <name evidence="9" type="ordered locus">TREAZ_1839</name>
</gene>
<dbReference type="Proteomes" id="UP000009222">
    <property type="component" value="Chromosome"/>
</dbReference>
<dbReference type="InterPro" id="IPR017853">
    <property type="entry name" value="GH"/>
</dbReference>
<evidence type="ECO:0000256" key="1">
    <source>
        <dbReference type="ARBA" id="ARBA00001412"/>
    </source>
</evidence>
<evidence type="ECO:0000256" key="5">
    <source>
        <dbReference type="ARBA" id="ARBA00023295"/>
    </source>
</evidence>
<dbReference type="Gene3D" id="3.20.20.80">
    <property type="entry name" value="Glycosidases"/>
    <property type="match status" value="1"/>
</dbReference>
<evidence type="ECO:0000256" key="3">
    <source>
        <dbReference type="ARBA" id="ARBA00012756"/>
    </source>
</evidence>
<dbReference type="SUPFAM" id="SSF51445">
    <property type="entry name" value="(Trans)glycosidases"/>
    <property type="match status" value="1"/>
</dbReference>
<dbReference type="InterPro" id="IPR006101">
    <property type="entry name" value="Glyco_hydro_2"/>
</dbReference>
<evidence type="ECO:0000256" key="7">
    <source>
        <dbReference type="RuleBase" id="RU361154"/>
    </source>
</evidence>
<dbReference type="Gene3D" id="2.70.98.10">
    <property type="match status" value="1"/>
</dbReference>
<dbReference type="Pfam" id="PF02929">
    <property type="entry name" value="Bgal_small_N"/>
    <property type="match status" value="1"/>
</dbReference>
<dbReference type="InterPro" id="IPR011013">
    <property type="entry name" value="Gal_mutarotase_sf_dom"/>
</dbReference>
<dbReference type="RefSeq" id="WP_015710193.1">
    <property type="nucleotide sequence ID" value="NC_015577.1"/>
</dbReference>
<dbReference type="PROSITE" id="PS00719">
    <property type="entry name" value="GLYCOSYL_HYDROL_F2_1"/>
    <property type="match status" value="1"/>
</dbReference>
<dbReference type="SUPFAM" id="SSF49785">
    <property type="entry name" value="Galactose-binding domain-like"/>
    <property type="match status" value="1"/>
</dbReference>
<dbReference type="AlphaFoldDB" id="F5YBW7"/>
<dbReference type="InterPro" id="IPR006104">
    <property type="entry name" value="Glyco_hydro_2_N"/>
</dbReference>
<dbReference type="eggNOG" id="COG3250">
    <property type="taxonomic scope" value="Bacteria"/>
</dbReference>
<dbReference type="EMBL" id="CP001841">
    <property type="protein sequence ID" value="AEF81833.1"/>
    <property type="molecule type" value="Genomic_DNA"/>
</dbReference>
<dbReference type="InterPro" id="IPR050347">
    <property type="entry name" value="Bact_Beta-galactosidase"/>
</dbReference>
<dbReference type="InterPro" id="IPR036156">
    <property type="entry name" value="Beta-gal/glucu_dom_sf"/>
</dbReference>
<dbReference type="InterPro" id="IPR004199">
    <property type="entry name" value="B-gal_small/dom_5"/>
</dbReference>
<protein>
    <recommendedName>
        <fullName evidence="3 7">Beta-galactosidase</fullName>
        <ecNumber evidence="3 7">3.2.1.23</ecNumber>
    </recommendedName>
    <alternativeName>
        <fullName evidence="6 7">Lactase</fullName>
    </alternativeName>
</protein>